<dbReference type="Proteomes" id="UP000028681">
    <property type="component" value="Chromosome"/>
</dbReference>
<dbReference type="KEGG" id="ete:ETEE_0117"/>
<name>A0A076LI65_9GAMM</name>
<protein>
    <submittedName>
        <fullName evidence="2">Uncharacterized protein</fullName>
    </submittedName>
</protein>
<accession>A0A076LI65</accession>
<reference evidence="2 3" key="1">
    <citation type="journal article" date="2012" name="PLoS ONE">
        <title>Edwardsiella comparative phylogenomics reveal the new intra/inter-species taxonomic relationships, virulence evolution and niche adaptation mechanisms.</title>
        <authorList>
            <person name="Yang M."/>
            <person name="Lv Y."/>
            <person name="Xiao J."/>
            <person name="Wu H."/>
            <person name="Zheng H."/>
            <person name="Liu Q."/>
            <person name="Zhang Y."/>
            <person name="Wang Q."/>
        </authorList>
    </citation>
    <scope>NUCLEOTIDE SEQUENCE [LARGE SCALE GENOMIC DNA]</scope>
    <source>
        <strain evidence="3">080813</strain>
    </source>
</reference>
<feature type="compositionally biased region" description="Basic residues" evidence="1">
    <location>
        <begin position="8"/>
        <end position="19"/>
    </location>
</feature>
<sequence>MGKSLQKNNKKRWANRSRKMGAFSPIGTRVKKLKNLLKVAKGSADT</sequence>
<feature type="region of interest" description="Disordered" evidence="1">
    <location>
        <begin position="1"/>
        <end position="24"/>
    </location>
</feature>
<dbReference type="HOGENOM" id="CLU_212600_0_0_6"/>
<dbReference type="EMBL" id="CP006664">
    <property type="protein sequence ID" value="AIJ06602.1"/>
    <property type="molecule type" value="Genomic_DNA"/>
</dbReference>
<gene>
    <name evidence="2" type="ORF">ETEE_0117</name>
</gene>
<dbReference type="AlphaFoldDB" id="A0A076LI65"/>
<evidence type="ECO:0000313" key="3">
    <source>
        <dbReference type="Proteomes" id="UP000028681"/>
    </source>
</evidence>
<proteinExistence type="predicted"/>
<organism evidence="2 3">
    <name type="scientific">Edwardsiella anguillarum ET080813</name>
    <dbReference type="NCBI Taxonomy" id="667120"/>
    <lineage>
        <taxon>Bacteria</taxon>
        <taxon>Pseudomonadati</taxon>
        <taxon>Pseudomonadota</taxon>
        <taxon>Gammaproteobacteria</taxon>
        <taxon>Enterobacterales</taxon>
        <taxon>Hafniaceae</taxon>
        <taxon>Edwardsiella</taxon>
    </lineage>
</organism>
<evidence type="ECO:0000313" key="2">
    <source>
        <dbReference type="EMBL" id="AIJ06602.1"/>
    </source>
</evidence>
<evidence type="ECO:0000256" key="1">
    <source>
        <dbReference type="SAM" id="MobiDB-lite"/>
    </source>
</evidence>